<reference evidence="2" key="1">
    <citation type="journal article" date="2019" name="Int. J. Syst. Evol. Microbiol.">
        <title>The Global Catalogue of Microorganisms (GCM) 10K type strain sequencing project: providing services to taxonomists for standard genome sequencing and annotation.</title>
        <authorList>
            <consortium name="The Broad Institute Genomics Platform"/>
            <consortium name="The Broad Institute Genome Sequencing Center for Infectious Disease"/>
            <person name="Wu L."/>
            <person name="Ma J."/>
        </authorList>
    </citation>
    <scope>NUCLEOTIDE SEQUENCE [LARGE SCALE GENOMIC DNA]</scope>
    <source>
        <strain evidence="2">TBRC 1276</strain>
    </source>
</reference>
<proteinExistence type="predicted"/>
<protein>
    <submittedName>
        <fullName evidence="1">Uncharacterized protein</fullName>
    </submittedName>
</protein>
<gene>
    <name evidence="1" type="ORF">ACFOY2_11220</name>
</gene>
<name>A0ABV8G5D4_9ACTN</name>
<comment type="caution">
    <text evidence="1">The sequence shown here is derived from an EMBL/GenBank/DDBJ whole genome shotgun (WGS) entry which is preliminary data.</text>
</comment>
<sequence length="48" mass="5130">MPTPLVPAEAADAVTVCLTRIAVARHGFLPVMRALSRRERAADPIAAF</sequence>
<organism evidence="1 2">
    <name type="scientific">Nonomuraea purpurea</name>
    <dbReference type="NCBI Taxonomy" id="1849276"/>
    <lineage>
        <taxon>Bacteria</taxon>
        <taxon>Bacillati</taxon>
        <taxon>Actinomycetota</taxon>
        <taxon>Actinomycetes</taxon>
        <taxon>Streptosporangiales</taxon>
        <taxon>Streptosporangiaceae</taxon>
        <taxon>Nonomuraea</taxon>
    </lineage>
</organism>
<keyword evidence="2" id="KW-1185">Reference proteome</keyword>
<evidence type="ECO:0000313" key="1">
    <source>
        <dbReference type="EMBL" id="MFC4007796.1"/>
    </source>
</evidence>
<dbReference type="EMBL" id="JBHSBI010000005">
    <property type="protein sequence ID" value="MFC4007796.1"/>
    <property type="molecule type" value="Genomic_DNA"/>
</dbReference>
<dbReference type="Proteomes" id="UP001595851">
    <property type="component" value="Unassembled WGS sequence"/>
</dbReference>
<evidence type="ECO:0000313" key="2">
    <source>
        <dbReference type="Proteomes" id="UP001595851"/>
    </source>
</evidence>
<accession>A0ABV8G5D4</accession>